<dbReference type="Pfam" id="PF15617">
    <property type="entry name" value="C-C_Bond_Lyase"/>
    <property type="match status" value="1"/>
</dbReference>
<dbReference type="InterPro" id="IPR039480">
    <property type="entry name" value="C-C_Bond_Lyase-like"/>
</dbReference>
<dbReference type="STRING" id="34062.AXE82_09765"/>
<proteinExistence type="predicted"/>
<dbReference type="RefSeq" id="WP_100269626.1">
    <property type="nucleotide sequence ID" value="NZ_CP024443.1"/>
</dbReference>
<dbReference type="PIRSF" id="PIRSF015582">
    <property type="entry name" value="Cit_lyase_B"/>
    <property type="match status" value="1"/>
</dbReference>
<reference evidence="6" key="1">
    <citation type="submission" date="2017-11" db="EMBL/GenBank/DDBJ databases">
        <title>Complete genome sequence of Moraxella osloensis NP7 isolated from human skin.</title>
        <authorList>
            <person name="Lee K."/>
            <person name="Lim J.Y."/>
            <person name="Hwang I."/>
        </authorList>
    </citation>
    <scope>NUCLEOTIDE SEQUENCE [LARGE SCALE GENOMIC DNA]</scope>
    <source>
        <strain evidence="6">NP7</strain>
    </source>
</reference>
<dbReference type="GO" id="GO:0016829">
    <property type="term" value="F:lyase activity"/>
    <property type="evidence" value="ECO:0007669"/>
    <property type="project" value="UniProtKB-KW"/>
</dbReference>
<feature type="binding site" evidence="4">
    <location>
        <position position="194"/>
    </location>
    <ligand>
        <name>Mg(2+)</name>
        <dbReference type="ChEBI" id="CHEBI:18420"/>
    </ligand>
</feature>
<dbReference type="Proteomes" id="UP000229340">
    <property type="component" value="Chromosome"/>
</dbReference>
<dbReference type="EMBL" id="CP024443">
    <property type="protein sequence ID" value="ATR78297.1"/>
    <property type="molecule type" value="Genomic_DNA"/>
</dbReference>
<dbReference type="GO" id="GO:0006107">
    <property type="term" value="P:oxaloacetate metabolic process"/>
    <property type="evidence" value="ECO:0007669"/>
    <property type="project" value="TreeGrafter"/>
</dbReference>
<evidence type="ECO:0000256" key="4">
    <source>
        <dbReference type="PIRSR" id="PIRSR015582-2"/>
    </source>
</evidence>
<evidence type="ECO:0000256" key="1">
    <source>
        <dbReference type="ARBA" id="ARBA00001946"/>
    </source>
</evidence>
<evidence type="ECO:0000256" key="3">
    <source>
        <dbReference type="ARBA" id="ARBA00022842"/>
    </source>
</evidence>
<dbReference type="Gene3D" id="3.20.20.60">
    <property type="entry name" value="Phosphoenolpyruvate-binding domains"/>
    <property type="match status" value="1"/>
</dbReference>
<dbReference type="InterPro" id="IPR015813">
    <property type="entry name" value="Pyrv/PenolPyrv_kinase-like_dom"/>
</dbReference>
<protein>
    <submittedName>
        <fullName evidence="5">Citrate lyase subunit beta-like protein</fullName>
    </submittedName>
</protein>
<dbReference type="AlphaFoldDB" id="A0A2D2LTE6"/>
<dbReference type="InterPro" id="IPR040442">
    <property type="entry name" value="Pyrv_kinase-like_dom_sf"/>
</dbReference>
<comment type="cofactor">
    <cofactor evidence="1">
        <name>Mg(2+)</name>
        <dbReference type="ChEBI" id="CHEBI:18420"/>
    </cofactor>
</comment>
<keyword evidence="2 4" id="KW-0479">Metal-binding</keyword>
<gene>
    <name evidence="5" type="ORF">NP7_02885</name>
</gene>
<evidence type="ECO:0000313" key="5">
    <source>
        <dbReference type="EMBL" id="ATR78297.1"/>
    </source>
</evidence>
<name>A0A2D2LTE6_FAUOS</name>
<evidence type="ECO:0000313" key="6">
    <source>
        <dbReference type="Proteomes" id="UP000229340"/>
    </source>
</evidence>
<accession>A0A2D2LTE6</accession>
<organism evidence="5 6">
    <name type="scientific">Faucicola osloensis</name>
    <name type="common">Moraxella osloensis</name>
    <dbReference type="NCBI Taxonomy" id="34062"/>
    <lineage>
        <taxon>Bacteria</taxon>
        <taxon>Pseudomonadati</taxon>
        <taxon>Pseudomonadota</taxon>
        <taxon>Gammaproteobacteria</taxon>
        <taxon>Moraxellales</taxon>
        <taxon>Moraxellaceae</taxon>
        <taxon>Faucicola</taxon>
    </lineage>
</organism>
<keyword evidence="3 4" id="KW-0460">Magnesium</keyword>
<sequence length="323" mass="35849">MTLLHPVNHFLPASVAPTINPYQLGATLYMPATRQDIWQIISQQKLAEIDSIVICLEDAVSESEIPAALANLKQLLATWAQHAQTHGFGDESRPISPRVSRPMVFIRPRNALMLTELASWQTIALVDGFVLPKIDMQSLADWRLACQALPSTQLLMPTLETRLIFNPIHNQELALAFSEGFSQSILALRIGGNDLFASLRLRRPSDVTIYQTPVGILIYQLIACFVPQGFYLTAPVFEYLDKPALFAEELRQDVALGLVGKTIIHPEQIAAVKHAFYVNDIERSQATAILAADAKAVFKQDNSMLEPATHRAWATSVMLRANV</sequence>
<dbReference type="PANTHER" id="PTHR32308:SF10">
    <property type="entry name" value="CITRATE LYASE SUBUNIT BETA"/>
    <property type="match status" value="1"/>
</dbReference>
<keyword evidence="5" id="KW-0456">Lyase</keyword>
<dbReference type="InterPro" id="IPR011206">
    <property type="entry name" value="Citrate_lyase_beta/mcl1/mcl2"/>
</dbReference>
<dbReference type="GO" id="GO:0000287">
    <property type="term" value="F:magnesium ion binding"/>
    <property type="evidence" value="ECO:0007669"/>
    <property type="project" value="TreeGrafter"/>
</dbReference>
<evidence type="ECO:0000256" key="2">
    <source>
        <dbReference type="ARBA" id="ARBA00022723"/>
    </source>
</evidence>
<dbReference type="SUPFAM" id="SSF51621">
    <property type="entry name" value="Phosphoenolpyruvate/pyruvate domain"/>
    <property type="match status" value="1"/>
</dbReference>
<dbReference type="PANTHER" id="PTHR32308">
    <property type="entry name" value="LYASE BETA SUBUNIT, PUTATIVE (AFU_ORTHOLOGUE AFUA_4G13030)-RELATED"/>
    <property type="match status" value="1"/>
</dbReference>